<protein>
    <recommendedName>
        <fullName evidence="2">Histidine kinase/HSP90-like ATPase domain-containing protein</fullName>
    </recommendedName>
</protein>
<dbReference type="PANTHER" id="PTHR34220">
    <property type="entry name" value="SENSOR HISTIDINE KINASE YPDA"/>
    <property type="match status" value="1"/>
</dbReference>
<dbReference type="InterPro" id="IPR036890">
    <property type="entry name" value="HATPase_C_sf"/>
</dbReference>
<reference evidence="3 4" key="1">
    <citation type="submission" date="2014-07" db="EMBL/GenBank/DDBJ databases">
        <title>Draft genome of Clostridium celerecrescens 152B isolated from sediments associated with methane hydrate from Krishna Godavari basin.</title>
        <authorList>
            <person name="Honkalas V.S."/>
            <person name="Dabir A.P."/>
            <person name="Arora P."/>
            <person name="Dhakephalkar P.K."/>
        </authorList>
    </citation>
    <scope>NUCLEOTIDE SEQUENCE [LARGE SCALE GENOMIC DNA]</scope>
    <source>
        <strain evidence="3 4">152B</strain>
    </source>
</reference>
<dbReference type="RefSeq" id="WP_038278421.1">
    <property type="nucleotide sequence ID" value="NZ_JPME01000007.1"/>
</dbReference>
<keyword evidence="1" id="KW-1133">Transmembrane helix</keyword>
<accession>A0A084JQ30</accession>
<comment type="caution">
    <text evidence="3">The sequence shown here is derived from an EMBL/GenBank/DDBJ whole genome shotgun (WGS) entry which is preliminary data.</text>
</comment>
<proteinExistence type="predicted"/>
<dbReference type="SMART" id="SM00387">
    <property type="entry name" value="HATPase_c"/>
    <property type="match status" value="1"/>
</dbReference>
<dbReference type="InterPro" id="IPR050640">
    <property type="entry name" value="Bact_2-comp_sensor_kinase"/>
</dbReference>
<evidence type="ECO:0000313" key="4">
    <source>
        <dbReference type="Proteomes" id="UP000028525"/>
    </source>
</evidence>
<gene>
    <name evidence="3" type="ORF">IO98_04690</name>
</gene>
<keyword evidence="1" id="KW-0472">Membrane</keyword>
<evidence type="ECO:0000313" key="3">
    <source>
        <dbReference type="EMBL" id="KEZ91064.1"/>
    </source>
</evidence>
<dbReference type="OrthoDB" id="1729609at2"/>
<organism evidence="3 4">
    <name type="scientific">Lacrimispora celerecrescens</name>
    <dbReference type="NCBI Taxonomy" id="29354"/>
    <lineage>
        <taxon>Bacteria</taxon>
        <taxon>Bacillati</taxon>
        <taxon>Bacillota</taxon>
        <taxon>Clostridia</taxon>
        <taxon>Lachnospirales</taxon>
        <taxon>Lachnospiraceae</taxon>
        <taxon>Lacrimispora</taxon>
    </lineage>
</organism>
<sequence length="592" mass="68176">MRKRTGVRYKFIKRKFITYLLSFTLPVLIMGVLILTNLYRMESKQVEKRMENSIHLAEGILDGFASDVLALNRYLINGRQLSSFYQTFTKEQVDYASSLTLGQLSAYLNSMGTSRLYIDSVYFYIENNLKRVLTSDKTITNIDSMVDSGWVNLLQTVQSGCPEIIGRTVQRNAFSGESALCSVFFHFTAWKGGVVVNYRRNAIEEGLKNSVFYGGEQLIVFGSDTLPLFSREPIDPKLLSCLEELLEQPEEYPEVGSFRFRNKKYRLKWSSYAPFEATIVTLVPEWEIYATMFDNIQIIILMVLVTAVSSAILSYYRTIHNYNQLSQIMDIFEKAERNEELPSFVDNDWDLYSKILNNLVHTFVQNSYLKMQLSERKYRQMAAELIALQYQINPHFLFNTLQTINYEILHTTHGTFTTVNQMVEYLSDILRYSLGSPEEKVPIRKEAEICMKYIEIQKLRYNKEIETSWKLDPSAADLPVQRMLLQPLLENAISHGLRFKENQCRITVKVSSVHGKTRVVVGDNGCGMSRKRLKEVRESLKQTNGEFPAEHIGLVNINQRLALSYSGESVLHLYSKEGVGTILYFDVPANSK</sequence>
<dbReference type="AlphaFoldDB" id="A0A084JQ30"/>
<dbReference type="InterPro" id="IPR010559">
    <property type="entry name" value="Sig_transdc_His_kin_internal"/>
</dbReference>
<dbReference type="Pfam" id="PF06580">
    <property type="entry name" value="His_kinase"/>
    <property type="match status" value="1"/>
</dbReference>
<dbReference type="InterPro" id="IPR003594">
    <property type="entry name" value="HATPase_dom"/>
</dbReference>
<dbReference type="Gene3D" id="3.30.565.10">
    <property type="entry name" value="Histidine kinase-like ATPase, C-terminal domain"/>
    <property type="match status" value="1"/>
</dbReference>
<dbReference type="SUPFAM" id="SSF55874">
    <property type="entry name" value="ATPase domain of HSP90 chaperone/DNA topoisomerase II/histidine kinase"/>
    <property type="match status" value="1"/>
</dbReference>
<evidence type="ECO:0000259" key="2">
    <source>
        <dbReference type="SMART" id="SM00387"/>
    </source>
</evidence>
<keyword evidence="1" id="KW-0812">Transmembrane</keyword>
<keyword evidence="4" id="KW-1185">Reference proteome</keyword>
<dbReference type="GO" id="GO:0016020">
    <property type="term" value="C:membrane"/>
    <property type="evidence" value="ECO:0007669"/>
    <property type="project" value="InterPro"/>
</dbReference>
<name>A0A084JQ30_9FIRM</name>
<dbReference type="STRING" id="29354.IO98_04690"/>
<feature type="transmembrane region" description="Helical" evidence="1">
    <location>
        <begin position="16"/>
        <end position="39"/>
    </location>
</feature>
<dbReference type="PANTHER" id="PTHR34220:SF7">
    <property type="entry name" value="SENSOR HISTIDINE KINASE YPDA"/>
    <property type="match status" value="1"/>
</dbReference>
<evidence type="ECO:0000256" key="1">
    <source>
        <dbReference type="SAM" id="Phobius"/>
    </source>
</evidence>
<dbReference type="Pfam" id="PF02518">
    <property type="entry name" value="HATPase_c"/>
    <property type="match status" value="1"/>
</dbReference>
<dbReference type="EMBL" id="JPME01000007">
    <property type="protein sequence ID" value="KEZ91064.1"/>
    <property type="molecule type" value="Genomic_DNA"/>
</dbReference>
<dbReference type="GO" id="GO:0000155">
    <property type="term" value="F:phosphorelay sensor kinase activity"/>
    <property type="evidence" value="ECO:0007669"/>
    <property type="project" value="InterPro"/>
</dbReference>
<dbReference type="Proteomes" id="UP000028525">
    <property type="component" value="Unassembled WGS sequence"/>
</dbReference>
<feature type="domain" description="Histidine kinase/HSP90-like ATPase" evidence="2">
    <location>
        <begin position="480"/>
        <end position="591"/>
    </location>
</feature>